<keyword evidence="3" id="KW-1185">Reference proteome</keyword>
<organism evidence="2 3">
    <name type="scientific">Pseudooceanicola sediminis</name>
    <dbReference type="NCBI Taxonomy" id="2211117"/>
    <lineage>
        <taxon>Bacteria</taxon>
        <taxon>Pseudomonadati</taxon>
        <taxon>Pseudomonadota</taxon>
        <taxon>Alphaproteobacteria</taxon>
        <taxon>Rhodobacterales</taxon>
        <taxon>Paracoccaceae</taxon>
        <taxon>Pseudooceanicola</taxon>
    </lineage>
</organism>
<protein>
    <recommendedName>
        <fullName evidence="4">Anti-sigma factor</fullName>
    </recommendedName>
</protein>
<proteinExistence type="predicted"/>
<keyword evidence="1" id="KW-0472">Membrane</keyword>
<dbReference type="EMBL" id="QWJJ01000003">
    <property type="protein sequence ID" value="RII40059.1"/>
    <property type="molecule type" value="Genomic_DNA"/>
</dbReference>
<evidence type="ECO:0000256" key="1">
    <source>
        <dbReference type="SAM" id="Phobius"/>
    </source>
</evidence>
<reference evidence="2 3" key="1">
    <citation type="submission" date="2018-08" db="EMBL/GenBank/DDBJ databases">
        <title>Pseudooceanicola sediminis CY03 in the family Rhodobacteracea.</title>
        <authorList>
            <person name="Zhang Y.-J."/>
        </authorList>
    </citation>
    <scope>NUCLEOTIDE SEQUENCE [LARGE SCALE GENOMIC DNA]</scope>
    <source>
        <strain evidence="2 3">CY03</strain>
    </source>
</reference>
<accession>A0A399J728</accession>
<name>A0A399J728_9RHOB</name>
<comment type="caution">
    <text evidence="2">The sequence shown here is derived from an EMBL/GenBank/DDBJ whole genome shotgun (WGS) entry which is preliminary data.</text>
</comment>
<sequence>MDDDKVALAGEFALGLLQGQDRQDALHALNIDPQMRAAVQAWEEDFATCFFGAATVDATPPGAAWSRIETTLFGARPVPIWRRALQVAVAPENRGLVIALALAKIGLLAWILYLFL</sequence>
<keyword evidence="1" id="KW-0812">Transmembrane</keyword>
<keyword evidence="1" id="KW-1133">Transmembrane helix</keyword>
<dbReference type="Proteomes" id="UP000265848">
    <property type="component" value="Unassembled WGS sequence"/>
</dbReference>
<evidence type="ECO:0000313" key="2">
    <source>
        <dbReference type="EMBL" id="RII40059.1"/>
    </source>
</evidence>
<evidence type="ECO:0000313" key="3">
    <source>
        <dbReference type="Proteomes" id="UP000265848"/>
    </source>
</evidence>
<dbReference type="OrthoDB" id="9816387at2"/>
<dbReference type="AlphaFoldDB" id="A0A399J728"/>
<gene>
    <name evidence="2" type="ORF">DL237_05090</name>
</gene>
<feature type="transmembrane region" description="Helical" evidence="1">
    <location>
        <begin position="95"/>
        <end position="115"/>
    </location>
</feature>
<evidence type="ECO:0008006" key="4">
    <source>
        <dbReference type="Google" id="ProtNLM"/>
    </source>
</evidence>
<dbReference type="RefSeq" id="WP_119397938.1">
    <property type="nucleotide sequence ID" value="NZ_QWJJ01000003.1"/>
</dbReference>